<dbReference type="Proteomes" id="UP000469558">
    <property type="component" value="Unassembled WGS sequence"/>
</dbReference>
<feature type="transmembrane region" description="Helical" evidence="5">
    <location>
        <begin position="23"/>
        <end position="42"/>
    </location>
</feature>
<comment type="similarity">
    <text evidence="1">Belongs to the multicopper oxidase family.</text>
</comment>
<dbReference type="OrthoDB" id="2121828at2759"/>
<dbReference type="SUPFAM" id="SSF49503">
    <property type="entry name" value="Cupredoxins"/>
    <property type="match status" value="2"/>
</dbReference>
<dbReference type="CDD" id="cd04205">
    <property type="entry name" value="CuRO_2_LCC_like"/>
    <property type="match status" value="1"/>
</dbReference>
<dbReference type="AlphaFoldDB" id="A0A8T9C480"/>
<keyword evidence="3" id="KW-0560">Oxidoreductase</keyword>
<comment type="caution">
    <text evidence="9">The sequence shown here is derived from an EMBL/GenBank/DDBJ whole genome shotgun (WGS) entry which is preliminary data.</text>
</comment>
<dbReference type="Pfam" id="PF07731">
    <property type="entry name" value="Cu-oxidase_2"/>
    <property type="match status" value="1"/>
</dbReference>
<dbReference type="PROSITE" id="PS00080">
    <property type="entry name" value="MULTICOPPER_OXIDASE2"/>
    <property type="match status" value="1"/>
</dbReference>
<protein>
    <submittedName>
        <fullName evidence="9">Laccase-2</fullName>
    </submittedName>
</protein>
<dbReference type="GO" id="GO:0016491">
    <property type="term" value="F:oxidoreductase activity"/>
    <property type="evidence" value="ECO:0007669"/>
    <property type="project" value="UniProtKB-KW"/>
</dbReference>
<dbReference type="GO" id="GO:0005507">
    <property type="term" value="F:copper ion binding"/>
    <property type="evidence" value="ECO:0007669"/>
    <property type="project" value="InterPro"/>
</dbReference>
<keyword evidence="2" id="KW-0479">Metal-binding</keyword>
<dbReference type="InterPro" id="IPR033138">
    <property type="entry name" value="Cu_oxidase_CS"/>
</dbReference>
<evidence type="ECO:0000256" key="4">
    <source>
        <dbReference type="ARBA" id="ARBA00023008"/>
    </source>
</evidence>
<keyword evidence="4" id="KW-0186">Copper</keyword>
<dbReference type="PROSITE" id="PS00079">
    <property type="entry name" value="MULTICOPPER_OXIDASE1"/>
    <property type="match status" value="1"/>
</dbReference>
<dbReference type="Gene3D" id="2.60.40.420">
    <property type="entry name" value="Cupredoxins - blue copper proteins"/>
    <property type="match status" value="3"/>
</dbReference>
<dbReference type="Pfam" id="PF00394">
    <property type="entry name" value="Cu-oxidase"/>
    <property type="match status" value="1"/>
</dbReference>
<sequence length="607" mass="68696">MLGHDEKLPTERWKKDNVGNRRLWIWTFTLSLISLATLFLWYRQWNTQLATWGPISSEHHDPSLEQGHERYLKWLLHPENHVSRDPGVRHFSWIITKATRAPNGVEKEVFLINDQFPGPTIEARSGDILEIEVFNSAEEEISFHWHGLHLRGANAMDGPVGVTQCAIKQNGSFTYRVPIDEQAGTFWYHAHSEVQRADGLYGGLIVHSPNEPLENATYQYDHELLLLVGDWYHWPAEKVLGMFLRMTSVGVEPVPDSLLINGLGHFDCSRATHGHPVNCSEITKPWLSLNKELRYRLRLVNVGSLTGLSLTIPDAELKFIKVDGGLPVAETSDMVNSVGVLYPAERVDLIVSWPEAMRDVETEIIVALDKENFLHPNPALTPVQSFHLSSDCSAPKPSKKVPEILPFNLRMAKGPVLPSLIPEADQFFMIWSSITILNRLGQVPHGMINRTFWEPQDTPLIATSRESWNEHQLVPWTGADPVWVELTINNLDSSGHPFHLHGFDFYIIGSHEGNGGWDYYNPWKLSPPRGGPFNTENPLQKDTVYVPPWGYVVIRFLADNAGIWRLHCHILWHQGSGMAMAFQVLGDETMAFSGEDFAKDAEQFCGA</sequence>
<evidence type="ECO:0000259" key="7">
    <source>
        <dbReference type="Pfam" id="PF07731"/>
    </source>
</evidence>
<feature type="domain" description="Plastocyanin-like" evidence="6">
    <location>
        <begin position="224"/>
        <end position="351"/>
    </location>
</feature>
<evidence type="ECO:0000259" key="6">
    <source>
        <dbReference type="Pfam" id="PF00394"/>
    </source>
</evidence>
<evidence type="ECO:0000256" key="1">
    <source>
        <dbReference type="ARBA" id="ARBA00010609"/>
    </source>
</evidence>
<proteinExistence type="inferred from homology"/>
<dbReference type="InterPro" id="IPR011707">
    <property type="entry name" value="Cu-oxidase-like_N"/>
</dbReference>
<feature type="domain" description="Plastocyanin-like" evidence="7">
    <location>
        <begin position="482"/>
        <end position="584"/>
    </location>
</feature>
<evidence type="ECO:0000259" key="8">
    <source>
        <dbReference type="Pfam" id="PF07732"/>
    </source>
</evidence>
<keyword evidence="5" id="KW-0472">Membrane</keyword>
<accession>A0A8T9C480</accession>
<dbReference type="EMBL" id="QGMK01000841">
    <property type="protein sequence ID" value="TVY78125.1"/>
    <property type="molecule type" value="Genomic_DNA"/>
</dbReference>
<keyword evidence="10" id="KW-1185">Reference proteome</keyword>
<evidence type="ECO:0000313" key="10">
    <source>
        <dbReference type="Proteomes" id="UP000469558"/>
    </source>
</evidence>
<organism evidence="9 10">
    <name type="scientific">Lachnellula suecica</name>
    <dbReference type="NCBI Taxonomy" id="602035"/>
    <lineage>
        <taxon>Eukaryota</taxon>
        <taxon>Fungi</taxon>
        <taxon>Dikarya</taxon>
        <taxon>Ascomycota</taxon>
        <taxon>Pezizomycotina</taxon>
        <taxon>Leotiomycetes</taxon>
        <taxon>Helotiales</taxon>
        <taxon>Lachnaceae</taxon>
        <taxon>Lachnellula</taxon>
    </lineage>
</organism>
<dbReference type="InterPro" id="IPR001117">
    <property type="entry name" value="Cu-oxidase_2nd"/>
</dbReference>
<evidence type="ECO:0000256" key="3">
    <source>
        <dbReference type="ARBA" id="ARBA00023002"/>
    </source>
</evidence>
<dbReference type="InterPro" id="IPR008972">
    <property type="entry name" value="Cupredoxin"/>
</dbReference>
<dbReference type="Pfam" id="PF07732">
    <property type="entry name" value="Cu-oxidase_3"/>
    <property type="match status" value="1"/>
</dbReference>
<reference evidence="9 10" key="1">
    <citation type="submission" date="2018-05" db="EMBL/GenBank/DDBJ databases">
        <title>Genome sequencing and assembly of the regulated plant pathogen Lachnellula willkommii and related sister species for the development of diagnostic species identification markers.</title>
        <authorList>
            <person name="Giroux E."/>
            <person name="Bilodeau G."/>
        </authorList>
    </citation>
    <scope>NUCLEOTIDE SEQUENCE [LARGE SCALE GENOMIC DNA]</scope>
    <source>
        <strain evidence="9 10">CBS 268.59</strain>
    </source>
</reference>
<name>A0A8T9C480_9HELO</name>
<gene>
    <name evidence="9" type="primary">LAC2_1</name>
    <name evidence="9" type="ORF">LSUE1_G004648</name>
</gene>
<dbReference type="InterPro" id="IPR045087">
    <property type="entry name" value="Cu-oxidase_fam"/>
</dbReference>
<dbReference type="PANTHER" id="PTHR11709:SF394">
    <property type="entry name" value="FI03373P-RELATED"/>
    <property type="match status" value="1"/>
</dbReference>
<keyword evidence="5" id="KW-1133">Transmembrane helix</keyword>
<evidence type="ECO:0000256" key="2">
    <source>
        <dbReference type="ARBA" id="ARBA00022723"/>
    </source>
</evidence>
<evidence type="ECO:0000256" key="5">
    <source>
        <dbReference type="SAM" id="Phobius"/>
    </source>
</evidence>
<keyword evidence="5" id="KW-0812">Transmembrane</keyword>
<dbReference type="InterPro" id="IPR002355">
    <property type="entry name" value="Cu_oxidase_Cu_BS"/>
</dbReference>
<evidence type="ECO:0000313" key="9">
    <source>
        <dbReference type="EMBL" id="TVY78125.1"/>
    </source>
</evidence>
<dbReference type="InterPro" id="IPR011706">
    <property type="entry name" value="Cu-oxidase_C"/>
</dbReference>
<dbReference type="CDD" id="cd13910">
    <property type="entry name" value="CuRO_3_MCO_like_4"/>
    <property type="match status" value="1"/>
</dbReference>
<feature type="domain" description="Plastocyanin-like" evidence="8">
    <location>
        <begin position="96"/>
        <end position="210"/>
    </location>
</feature>
<dbReference type="PANTHER" id="PTHR11709">
    <property type="entry name" value="MULTI-COPPER OXIDASE"/>
    <property type="match status" value="1"/>
</dbReference>